<keyword evidence="2" id="KW-1185">Reference proteome</keyword>
<protein>
    <submittedName>
        <fullName evidence="1">Uncharacterized protein</fullName>
    </submittedName>
</protein>
<dbReference type="EMBL" id="CP097649">
    <property type="protein sequence ID" value="URI15954.1"/>
    <property type="molecule type" value="Genomic_DNA"/>
</dbReference>
<sequence>MDEQDVERALGAQGSAQEAFKLRPPLSRVSRLGLREYFGHIVASSQARFSKLLLLVDKGDFICGLPVGRNAQIDDGLWAASAG</sequence>
<dbReference type="Proteomes" id="UP001055429">
    <property type="component" value="Chromosome"/>
</dbReference>
<reference evidence="1" key="1">
    <citation type="submission" date="2022-05" db="EMBL/GenBank/DDBJ databases">
        <title>Brevundimonas albigilva TT17 genome sequence.</title>
        <authorList>
            <person name="Lee K."/>
            <person name="Son H."/>
        </authorList>
    </citation>
    <scope>NUCLEOTIDE SEQUENCE</scope>
    <source>
        <strain evidence="1">TT17</strain>
    </source>
</reference>
<name>A0ABY4SS95_9CAUL</name>
<proteinExistence type="predicted"/>
<evidence type="ECO:0000313" key="2">
    <source>
        <dbReference type="Proteomes" id="UP001055429"/>
    </source>
</evidence>
<organism evidence="1 2">
    <name type="scientific">Brevundimonas albigilva</name>
    <dbReference type="NCBI Taxonomy" id="1312364"/>
    <lineage>
        <taxon>Bacteria</taxon>
        <taxon>Pseudomonadati</taxon>
        <taxon>Pseudomonadota</taxon>
        <taxon>Alphaproteobacteria</taxon>
        <taxon>Caulobacterales</taxon>
        <taxon>Caulobacteraceae</taxon>
        <taxon>Brevundimonas</taxon>
    </lineage>
</organism>
<evidence type="ECO:0000313" key="1">
    <source>
        <dbReference type="EMBL" id="URI15954.1"/>
    </source>
</evidence>
<accession>A0ABY4SS95</accession>
<gene>
    <name evidence="1" type="ORF">M8231_02900</name>
</gene>